<dbReference type="KEGG" id="vg:80399994"/>
<protein>
    <submittedName>
        <fullName evidence="1">Uncharacterized protein</fullName>
    </submittedName>
</protein>
<accession>A0A8S5L3U4</accession>
<gene>
    <name evidence="1" type="primary">Esthiorhiza.2_20_3</name>
</gene>
<proteinExistence type="predicted"/>
<name>A0A8S5L3U4_9VIRU</name>
<keyword evidence="2" id="KW-1185">Reference proteome</keyword>
<dbReference type="EMBL" id="BK013974">
    <property type="protein sequence ID" value="DAD51997.1"/>
    <property type="molecule type" value="Genomic_RNA"/>
</dbReference>
<dbReference type="RefSeq" id="YP_010770541.1">
    <property type="nucleotide sequence ID" value="NC_074319.1"/>
</dbReference>
<evidence type="ECO:0000313" key="1">
    <source>
        <dbReference type="EMBL" id="DAD51997.1"/>
    </source>
</evidence>
<dbReference type="GeneID" id="80399994"/>
<organism evidence="1 2">
    <name type="scientific">ssRNA phage Esthiorhiza.2_20</name>
    <dbReference type="NCBI Taxonomy" id="2786037"/>
    <lineage>
        <taxon>Viruses</taxon>
        <taxon>Riboviria</taxon>
        <taxon>Orthornavirae</taxon>
        <taxon>Lenarviricota</taxon>
        <taxon>Leviviricetes</taxon>
        <taxon>Timlovirales</taxon>
        <taxon>Steitzviridae</taxon>
        <taxon>Hodnevirus</taxon>
        <taxon>Hodnevirus neoterricola</taxon>
        <taxon>Gredihovirus neoterricola</taxon>
    </lineage>
</organism>
<evidence type="ECO:0000313" key="2">
    <source>
        <dbReference type="Proteomes" id="UP000676258"/>
    </source>
</evidence>
<dbReference type="Proteomes" id="UP000676258">
    <property type="component" value="Segment"/>
</dbReference>
<sequence>MGEFSLISVYHLYTGDSADHLNGGLYCPRIVDGFPY</sequence>
<reference evidence="1" key="1">
    <citation type="submission" date="2020-09" db="EMBL/GenBank/DDBJ databases">
        <title>Leviviricetes taxonomy.</title>
        <authorList>
            <person name="Stockdale S.R."/>
            <person name="Callanan J."/>
            <person name="Adriaenssens E.M."/>
            <person name="Kuhn J.H."/>
            <person name="Rumnieks J."/>
            <person name="Shkoporov A."/>
            <person name="Draper L.A."/>
            <person name="Ross P."/>
            <person name="Hill C."/>
        </authorList>
    </citation>
    <scope>NUCLEOTIDE SEQUENCE</scope>
</reference>